<protein>
    <submittedName>
        <fullName evidence="1">Uncharacterized protein</fullName>
    </submittedName>
</protein>
<sequence>MKVSEMAITLTALPSGITLISDPFQSSNGSPNNDRFPAMPSEFSSVASTINNVSESILKAQSRILSPGAIAGISIGVVVAVALIVGILIFIFRRQRRPRSADRFNSEEKAIVTDDTGTARERSENMRQENQIHATEINGETVHEVEVPAKNLHEADNMNIRAELDGGWKGSEALGSEQVRYQP</sequence>
<reference evidence="1" key="1">
    <citation type="submission" date="2022-11" db="EMBL/GenBank/DDBJ databases">
        <title>Genome Sequence of Boeremia exigua.</title>
        <authorList>
            <person name="Buettner E."/>
        </authorList>
    </citation>
    <scope>NUCLEOTIDE SEQUENCE</scope>
    <source>
        <strain evidence="1">CU02</strain>
    </source>
</reference>
<evidence type="ECO:0000313" key="2">
    <source>
        <dbReference type="Proteomes" id="UP001153331"/>
    </source>
</evidence>
<dbReference type="EMBL" id="JAPHNI010000029">
    <property type="protein sequence ID" value="KAJ8118111.1"/>
    <property type="molecule type" value="Genomic_DNA"/>
</dbReference>
<gene>
    <name evidence="1" type="ORF">OPT61_g845</name>
</gene>
<comment type="caution">
    <text evidence="1">The sequence shown here is derived from an EMBL/GenBank/DDBJ whole genome shotgun (WGS) entry which is preliminary data.</text>
</comment>
<keyword evidence="2" id="KW-1185">Reference proteome</keyword>
<organism evidence="1 2">
    <name type="scientific">Boeremia exigua</name>
    <dbReference type="NCBI Taxonomy" id="749465"/>
    <lineage>
        <taxon>Eukaryota</taxon>
        <taxon>Fungi</taxon>
        <taxon>Dikarya</taxon>
        <taxon>Ascomycota</taxon>
        <taxon>Pezizomycotina</taxon>
        <taxon>Dothideomycetes</taxon>
        <taxon>Pleosporomycetidae</taxon>
        <taxon>Pleosporales</taxon>
        <taxon>Pleosporineae</taxon>
        <taxon>Didymellaceae</taxon>
        <taxon>Boeremia</taxon>
    </lineage>
</organism>
<name>A0ACC2ISC5_9PLEO</name>
<accession>A0ACC2ISC5</accession>
<evidence type="ECO:0000313" key="1">
    <source>
        <dbReference type="EMBL" id="KAJ8118111.1"/>
    </source>
</evidence>
<proteinExistence type="predicted"/>
<dbReference type="Proteomes" id="UP001153331">
    <property type="component" value="Unassembled WGS sequence"/>
</dbReference>